<accession>A0A427BCG9</accession>
<protein>
    <submittedName>
        <fullName evidence="2">Uncharacterized protein</fullName>
    </submittedName>
</protein>
<feature type="region of interest" description="Disordered" evidence="1">
    <location>
        <begin position="67"/>
        <end position="130"/>
    </location>
</feature>
<feature type="compositionally biased region" description="Basic and acidic residues" evidence="1">
    <location>
        <begin position="67"/>
        <end position="86"/>
    </location>
</feature>
<dbReference type="AlphaFoldDB" id="A0A427BCG9"/>
<comment type="caution">
    <text evidence="2">The sequence shown here is derived from an EMBL/GenBank/DDBJ whole genome shotgun (WGS) entry which is preliminary data.</text>
</comment>
<dbReference type="EMBL" id="AMZH03000002">
    <property type="protein sequence ID" value="RRT86201.1"/>
    <property type="molecule type" value="Genomic_DNA"/>
</dbReference>
<dbReference type="Proteomes" id="UP000287651">
    <property type="component" value="Unassembled WGS sequence"/>
</dbReference>
<evidence type="ECO:0000313" key="2">
    <source>
        <dbReference type="EMBL" id="RRT86201.1"/>
    </source>
</evidence>
<evidence type="ECO:0000313" key="3">
    <source>
        <dbReference type="Proteomes" id="UP000287651"/>
    </source>
</evidence>
<evidence type="ECO:0000256" key="1">
    <source>
        <dbReference type="SAM" id="MobiDB-lite"/>
    </source>
</evidence>
<feature type="compositionally biased region" description="Basic residues" evidence="1">
    <location>
        <begin position="87"/>
        <end position="100"/>
    </location>
</feature>
<sequence length="130" mass="14888">MRTTKKKGGLPGLLQGGLQFRYLPLGTGDTYRSARLPVRGAHYWAIPPKIDCRQSISTVDDRLKGEINRRQSIEGEIDRRRSIERQKGRKKKKRKKKKKKEIPIACARSSPVRRRRLGAVVARGEKNRGD</sequence>
<gene>
    <name evidence="2" type="ORF">B296_00000929</name>
</gene>
<feature type="non-terminal residue" evidence="2">
    <location>
        <position position="130"/>
    </location>
</feature>
<organism evidence="2 3">
    <name type="scientific">Ensete ventricosum</name>
    <name type="common">Abyssinian banana</name>
    <name type="synonym">Musa ensete</name>
    <dbReference type="NCBI Taxonomy" id="4639"/>
    <lineage>
        <taxon>Eukaryota</taxon>
        <taxon>Viridiplantae</taxon>
        <taxon>Streptophyta</taxon>
        <taxon>Embryophyta</taxon>
        <taxon>Tracheophyta</taxon>
        <taxon>Spermatophyta</taxon>
        <taxon>Magnoliopsida</taxon>
        <taxon>Liliopsida</taxon>
        <taxon>Zingiberales</taxon>
        <taxon>Musaceae</taxon>
        <taxon>Ensete</taxon>
    </lineage>
</organism>
<proteinExistence type="predicted"/>
<reference evidence="2 3" key="1">
    <citation type="journal article" date="2014" name="Agronomy (Basel)">
        <title>A Draft Genome Sequence for Ensete ventricosum, the Drought-Tolerant Tree Against Hunger.</title>
        <authorList>
            <person name="Harrison J."/>
            <person name="Moore K.A."/>
            <person name="Paszkiewicz K."/>
            <person name="Jones T."/>
            <person name="Grant M."/>
            <person name="Ambacheew D."/>
            <person name="Muzemil S."/>
            <person name="Studholme D.J."/>
        </authorList>
    </citation>
    <scope>NUCLEOTIDE SEQUENCE [LARGE SCALE GENOMIC DNA]</scope>
</reference>
<name>A0A427BCG9_ENSVE</name>